<dbReference type="EMBL" id="DROP01000322">
    <property type="protein sequence ID" value="HHI89257.1"/>
    <property type="molecule type" value="Genomic_DNA"/>
</dbReference>
<dbReference type="AlphaFoldDB" id="A0A7V5NXZ0"/>
<name>A0A7V5NXZ0_9PROT</name>
<reference evidence="1" key="1">
    <citation type="journal article" date="2020" name="mSystems">
        <title>Genome- and Community-Level Interaction Insights into Carbon Utilization and Element Cycling Functions of Hydrothermarchaeota in Hydrothermal Sediment.</title>
        <authorList>
            <person name="Zhou Z."/>
            <person name="Liu Y."/>
            <person name="Xu W."/>
            <person name="Pan J."/>
            <person name="Luo Z.H."/>
            <person name="Li M."/>
        </authorList>
    </citation>
    <scope>NUCLEOTIDE SEQUENCE [LARGE SCALE GENOMIC DNA]</scope>
    <source>
        <strain evidence="1">HyVt-538</strain>
    </source>
</reference>
<comment type="caution">
    <text evidence="1">The sequence shown here is derived from an EMBL/GenBank/DDBJ whole genome shotgun (WGS) entry which is preliminary data.</text>
</comment>
<accession>A0A7V5NXZ0</accession>
<evidence type="ECO:0008006" key="2">
    <source>
        <dbReference type="Google" id="ProtNLM"/>
    </source>
</evidence>
<protein>
    <recommendedName>
        <fullName evidence="2">WD40 repeat domain-containing protein</fullName>
    </recommendedName>
</protein>
<dbReference type="Proteomes" id="UP000885806">
    <property type="component" value="Unassembled WGS sequence"/>
</dbReference>
<sequence>MTSMTPQELTPDHRQDVVLDKGDICVAATWSDAPPDIRRNSGHGRVLVYDKNLVLKGALWTGETGLVIGVEYNEIEQALYASDMISRTVKRFSITGSLLPSHPQQQGKPFSTMAFRKDGSLVIGEHVHGERPPFVGDGDIYTYDQQGYESGRFKVAHDKGKFGFHAVTNLTLSADGAVVYYVSETGKRVMCYDLKQARQLPDVFAFGEDEDKFTAGIDRTREDQLLVSHVYGASLYDLSGCLLKTYDDIPHERGWAAVHACHDGESFLVGNFFTGRIEKRSLQSGELLGEIETGLVYKLSEICEIL</sequence>
<proteinExistence type="predicted"/>
<dbReference type="SUPFAM" id="SSF75011">
    <property type="entry name" value="3-carboxy-cis,cis-mucoante lactonizing enzyme"/>
    <property type="match status" value="1"/>
</dbReference>
<organism evidence="1">
    <name type="scientific">Hellea balneolensis</name>
    <dbReference type="NCBI Taxonomy" id="287478"/>
    <lineage>
        <taxon>Bacteria</taxon>
        <taxon>Pseudomonadati</taxon>
        <taxon>Pseudomonadota</taxon>
        <taxon>Alphaproteobacteria</taxon>
        <taxon>Maricaulales</taxon>
        <taxon>Robiginitomaculaceae</taxon>
        <taxon>Hellea</taxon>
    </lineage>
</organism>
<gene>
    <name evidence="1" type="ORF">ENK01_04810</name>
</gene>
<evidence type="ECO:0000313" key="1">
    <source>
        <dbReference type="EMBL" id="HHI89257.1"/>
    </source>
</evidence>